<dbReference type="Proteomes" id="UP000003172">
    <property type="component" value="Unassembled WGS sequence"/>
</dbReference>
<dbReference type="AlphaFoldDB" id="I4FJJ5"/>
<comment type="caution">
    <text evidence="2">The sequence shown here is derived from an EMBL/GenBank/DDBJ whole genome shotgun (WGS) entry which is preliminary data.</text>
</comment>
<evidence type="ECO:0000313" key="2">
    <source>
        <dbReference type="EMBL" id="CCH95820.1"/>
    </source>
</evidence>
<evidence type="ECO:0000313" key="3">
    <source>
        <dbReference type="Proteomes" id="UP000003172"/>
    </source>
</evidence>
<name>I4FJJ5_MICAE</name>
<accession>I4FJJ5</accession>
<keyword evidence="1" id="KW-0812">Transmembrane</keyword>
<keyword evidence="1" id="KW-1133">Transmembrane helix</keyword>
<reference evidence="2 3" key="1">
    <citation type="submission" date="2012-04" db="EMBL/GenBank/DDBJ databases">
        <authorList>
            <person name="Genoscope - CEA"/>
        </authorList>
    </citation>
    <scope>NUCLEOTIDE SEQUENCE [LARGE SCALE GENOMIC DNA]</scope>
    <source>
        <strain evidence="2 3">9717</strain>
    </source>
</reference>
<gene>
    <name evidence="2" type="ORF">MICAB_1100004</name>
</gene>
<feature type="transmembrane region" description="Helical" evidence="1">
    <location>
        <begin position="47"/>
        <end position="65"/>
    </location>
</feature>
<keyword evidence="1" id="KW-0472">Membrane</keyword>
<evidence type="ECO:0000256" key="1">
    <source>
        <dbReference type="SAM" id="Phobius"/>
    </source>
</evidence>
<dbReference type="HOGENOM" id="CLU_2807619_0_0_3"/>
<organism evidence="2 3">
    <name type="scientific">Microcystis aeruginosa PCC 9717</name>
    <dbReference type="NCBI Taxonomy" id="1160286"/>
    <lineage>
        <taxon>Bacteria</taxon>
        <taxon>Bacillati</taxon>
        <taxon>Cyanobacteriota</taxon>
        <taxon>Cyanophyceae</taxon>
        <taxon>Oscillatoriophycideae</taxon>
        <taxon>Chroococcales</taxon>
        <taxon>Microcystaceae</taxon>
        <taxon>Microcystis</taxon>
    </lineage>
</organism>
<protein>
    <submittedName>
        <fullName evidence="2">Uncharacterized protein</fullName>
    </submittedName>
</protein>
<dbReference type="EMBL" id="CAII01000014">
    <property type="protein sequence ID" value="CCH95820.1"/>
    <property type="molecule type" value="Genomic_DNA"/>
</dbReference>
<sequence>MRSSGIRAISIQKPFPTFAVIVSGGGAMIPLYSKEGRHLSLLETKRLIFLFLAPLLLNNFLTLSISQ</sequence>
<proteinExistence type="predicted"/>